<protein>
    <submittedName>
        <fullName evidence="8">Radical SAM superfamily enzyme, MoaA/NifB/PqqE/SkfB family</fullName>
    </submittedName>
</protein>
<proteinExistence type="predicted"/>
<keyword evidence="6" id="KW-0411">Iron-sulfur</keyword>
<dbReference type="PIRSF" id="PIRSF037420">
    <property type="entry name" value="PQQ_syn_pqqE"/>
    <property type="match status" value="1"/>
</dbReference>
<evidence type="ECO:0000259" key="7">
    <source>
        <dbReference type="PROSITE" id="PS51918"/>
    </source>
</evidence>
<dbReference type="PANTHER" id="PTHR11228:SF35">
    <property type="entry name" value="MOLYBDENUM COFACTOR BIOSYNTHESIS PROTEIN A-RELATED"/>
    <property type="match status" value="1"/>
</dbReference>
<evidence type="ECO:0000256" key="4">
    <source>
        <dbReference type="ARBA" id="ARBA00022723"/>
    </source>
</evidence>
<comment type="cofactor">
    <cofactor evidence="1">
        <name>[4Fe-4S] cluster</name>
        <dbReference type="ChEBI" id="CHEBI:49883"/>
    </cofactor>
</comment>
<feature type="domain" description="Radical SAM core" evidence="7">
    <location>
        <begin position="21"/>
        <end position="240"/>
    </location>
</feature>
<accession>A0A1G7A8B3</accession>
<dbReference type="PANTHER" id="PTHR11228">
    <property type="entry name" value="RADICAL SAM DOMAIN PROTEIN"/>
    <property type="match status" value="1"/>
</dbReference>
<dbReference type="InterPro" id="IPR050377">
    <property type="entry name" value="Radical_SAM_PqqE_MftC-like"/>
</dbReference>
<dbReference type="SFLD" id="SFLDS00029">
    <property type="entry name" value="Radical_SAM"/>
    <property type="match status" value="1"/>
</dbReference>
<evidence type="ECO:0000313" key="8">
    <source>
        <dbReference type="EMBL" id="SDE11020.1"/>
    </source>
</evidence>
<keyword evidence="2" id="KW-0004">4Fe-4S</keyword>
<dbReference type="RefSeq" id="WP_159428075.1">
    <property type="nucleotide sequence ID" value="NZ_FNAF01000020.1"/>
</dbReference>
<dbReference type="Gene3D" id="3.20.20.70">
    <property type="entry name" value="Aldolase class I"/>
    <property type="match status" value="1"/>
</dbReference>
<dbReference type="InterPro" id="IPR013785">
    <property type="entry name" value="Aldolase_TIM"/>
</dbReference>
<evidence type="ECO:0000256" key="5">
    <source>
        <dbReference type="ARBA" id="ARBA00023004"/>
    </source>
</evidence>
<dbReference type="InterPro" id="IPR058240">
    <property type="entry name" value="rSAM_sf"/>
</dbReference>
<name>A0A1G7A8B3_PEPNI</name>
<dbReference type="SFLD" id="SFLDG01067">
    <property type="entry name" value="SPASM/twitch_domain_containing"/>
    <property type="match status" value="1"/>
</dbReference>
<gene>
    <name evidence="8" type="ORF">SAMN04489866_1202</name>
</gene>
<dbReference type="InterPro" id="IPR017200">
    <property type="entry name" value="PqqE-like"/>
</dbReference>
<reference evidence="8 9" key="1">
    <citation type="submission" date="2016-10" db="EMBL/GenBank/DDBJ databases">
        <authorList>
            <person name="de Groot N.N."/>
        </authorList>
    </citation>
    <scope>NUCLEOTIDE SEQUENCE [LARGE SCALE GENOMIC DNA]</scope>
    <source>
        <strain evidence="8 9">DSM 20475</strain>
    </source>
</reference>
<dbReference type="CDD" id="cd01335">
    <property type="entry name" value="Radical_SAM"/>
    <property type="match status" value="1"/>
</dbReference>
<dbReference type="EMBL" id="FNAF01000020">
    <property type="protein sequence ID" value="SDE11020.1"/>
    <property type="molecule type" value="Genomic_DNA"/>
</dbReference>
<keyword evidence="9" id="KW-1185">Reference proteome</keyword>
<dbReference type="SUPFAM" id="SSF102114">
    <property type="entry name" value="Radical SAM enzymes"/>
    <property type="match status" value="1"/>
</dbReference>
<keyword evidence="3" id="KW-0949">S-adenosyl-L-methionine</keyword>
<dbReference type="InterPro" id="IPR007197">
    <property type="entry name" value="rSAM"/>
</dbReference>
<keyword evidence="5" id="KW-0408">Iron</keyword>
<dbReference type="GO" id="GO:0051539">
    <property type="term" value="F:4 iron, 4 sulfur cluster binding"/>
    <property type="evidence" value="ECO:0007669"/>
    <property type="project" value="UniProtKB-KW"/>
</dbReference>
<dbReference type="OrthoDB" id="9763993at2"/>
<dbReference type="Proteomes" id="UP000198995">
    <property type="component" value="Unassembled WGS sequence"/>
</dbReference>
<dbReference type="GO" id="GO:0046872">
    <property type="term" value="F:metal ion binding"/>
    <property type="evidence" value="ECO:0007669"/>
    <property type="project" value="UniProtKB-KW"/>
</dbReference>
<evidence type="ECO:0000256" key="3">
    <source>
        <dbReference type="ARBA" id="ARBA00022691"/>
    </source>
</evidence>
<evidence type="ECO:0000256" key="2">
    <source>
        <dbReference type="ARBA" id="ARBA00022485"/>
    </source>
</evidence>
<organism evidence="8 9">
    <name type="scientific">Peptococcus niger</name>
    <dbReference type="NCBI Taxonomy" id="2741"/>
    <lineage>
        <taxon>Bacteria</taxon>
        <taxon>Bacillati</taxon>
        <taxon>Bacillota</taxon>
        <taxon>Clostridia</taxon>
        <taxon>Eubacteriales</taxon>
        <taxon>Peptococcaceae</taxon>
        <taxon>Peptococcus</taxon>
    </lineage>
</organism>
<dbReference type="PROSITE" id="PS51918">
    <property type="entry name" value="RADICAL_SAM"/>
    <property type="match status" value="1"/>
</dbReference>
<evidence type="ECO:0000256" key="6">
    <source>
        <dbReference type="ARBA" id="ARBA00023014"/>
    </source>
</evidence>
<dbReference type="AlphaFoldDB" id="A0A1G7A8B3"/>
<evidence type="ECO:0000256" key="1">
    <source>
        <dbReference type="ARBA" id="ARBA00001966"/>
    </source>
</evidence>
<dbReference type="GO" id="GO:0003824">
    <property type="term" value="F:catalytic activity"/>
    <property type="evidence" value="ECO:0007669"/>
    <property type="project" value="InterPro"/>
</dbReference>
<keyword evidence="4" id="KW-0479">Metal-binding</keyword>
<evidence type="ECO:0000313" key="9">
    <source>
        <dbReference type="Proteomes" id="UP000198995"/>
    </source>
</evidence>
<dbReference type="STRING" id="2741.SAMN04489866_1202"/>
<sequence>MKNNNIININTKVNDIQNAYSKINGPESIMFDVTQKCNLHCKHCYNCSHSKFSQDLNDEEMIEVTKQVIEVNPQSVCICGGEPTVRFDLCLKIANMLSERGILVNMVTNGYKSDIRSLTRLYNSGINSIQVSLDSYYPETMNKFRESPVAHKNATNAIYNILSLDKIPSVTFIPTKINYKEMPLVGEFLYGLGINELRYMPFIAIGRGRDNSEMLKLSSEENQELFWLLKNKSKELKGFVFDYGDPVEHIYLFRNNTEAFNPSYEIKSNGDVLLTCYLPYVYGNVFKKNLISLWEEGLNNIWKKGYFHDIVKKINTVEDIENQKYIPYTGNDIDLYNQDM</sequence>
<dbReference type="Pfam" id="PF04055">
    <property type="entry name" value="Radical_SAM"/>
    <property type="match status" value="1"/>
</dbReference>